<dbReference type="Pfam" id="PF00293">
    <property type="entry name" value="NUDIX"/>
    <property type="match status" value="1"/>
</dbReference>
<dbReference type="EC" id="3.6.1.-" evidence="5"/>
<feature type="region of interest" description="Disordered" evidence="3">
    <location>
        <begin position="1"/>
        <end position="36"/>
    </location>
</feature>
<organism evidence="5 6">
    <name type="scientific">Blastochloris viridis</name>
    <name type="common">Rhodopseudomonas viridis</name>
    <dbReference type="NCBI Taxonomy" id="1079"/>
    <lineage>
        <taxon>Bacteria</taxon>
        <taxon>Pseudomonadati</taxon>
        <taxon>Pseudomonadota</taxon>
        <taxon>Alphaproteobacteria</taxon>
        <taxon>Hyphomicrobiales</taxon>
        <taxon>Blastochloridaceae</taxon>
        <taxon>Blastochloris</taxon>
    </lineage>
</organism>
<evidence type="ECO:0000256" key="1">
    <source>
        <dbReference type="ARBA" id="ARBA00001946"/>
    </source>
</evidence>
<dbReference type="PROSITE" id="PS00893">
    <property type="entry name" value="NUDIX_BOX"/>
    <property type="match status" value="1"/>
</dbReference>
<evidence type="ECO:0000256" key="3">
    <source>
        <dbReference type="SAM" id="MobiDB-lite"/>
    </source>
</evidence>
<dbReference type="SUPFAM" id="SSF55811">
    <property type="entry name" value="Nudix"/>
    <property type="match status" value="1"/>
</dbReference>
<proteinExistence type="predicted"/>
<evidence type="ECO:0000313" key="5">
    <source>
        <dbReference type="EMBL" id="TKW60751.1"/>
    </source>
</evidence>
<dbReference type="InterPro" id="IPR020084">
    <property type="entry name" value="NUDIX_hydrolase_CS"/>
</dbReference>
<gene>
    <name evidence="5" type="ORF">DI628_07605</name>
</gene>
<evidence type="ECO:0000256" key="2">
    <source>
        <dbReference type="ARBA" id="ARBA00022801"/>
    </source>
</evidence>
<dbReference type="EMBL" id="VAFM01000002">
    <property type="protein sequence ID" value="TKW60751.1"/>
    <property type="molecule type" value="Genomic_DNA"/>
</dbReference>
<name>A0A6N4RBX9_BLAVI</name>
<dbReference type="PROSITE" id="PS51462">
    <property type="entry name" value="NUDIX"/>
    <property type="match status" value="1"/>
</dbReference>
<dbReference type="Proteomes" id="UP000320948">
    <property type="component" value="Unassembled WGS sequence"/>
</dbReference>
<protein>
    <submittedName>
        <fullName evidence="5">RNA pyrophosphohydrolase</fullName>
        <ecNumber evidence="5">3.6.1.-</ecNumber>
    </submittedName>
</protein>
<feature type="compositionally biased region" description="Basic residues" evidence="3">
    <location>
        <begin position="13"/>
        <end position="23"/>
    </location>
</feature>
<evidence type="ECO:0000259" key="4">
    <source>
        <dbReference type="PROSITE" id="PS51462"/>
    </source>
</evidence>
<dbReference type="AlphaFoldDB" id="A0A6N4RBX9"/>
<feature type="domain" description="Nudix hydrolase" evidence="4">
    <location>
        <begin position="38"/>
        <end position="180"/>
    </location>
</feature>
<dbReference type="NCBIfam" id="NF001938">
    <property type="entry name" value="PRK00714.1-5"/>
    <property type="match status" value="1"/>
</dbReference>
<comment type="cofactor">
    <cofactor evidence="1">
        <name>Mg(2+)</name>
        <dbReference type="ChEBI" id="CHEBI:18420"/>
    </cofactor>
</comment>
<comment type="caution">
    <text evidence="5">The sequence shown here is derived from an EMBL/GenBank/DDBJ whole genome shotgun (WGS) entry which is preliminary data.</text>
</comment>
<evidence type="ECO:0000313" key="6">
    <source>
        <dbReference type="Proteomes" id="UP000320948"/>
    </source>
</evidence>
<keyword evidence="2 5" id="KW-0378">Hydrolase</keyword>
<reference evidence="5 6" key="1">
    <citation type="journal article" date="2017" name="Nat. Commun.">
        <title>In situ click chemistry generation of cyclooxygenase-2 inhibitors.</title>
        <authorList>
            <person name="Bhardwaj A."/>
            <person name="Kaur J."/>
            <person name="Wuest M."/>
            <person name="Wuest F."/>
        </authorList>
    </citation>
    <scope>NUCLEOTIDE SEQUENCE [LARGE SCALE GENOMIC DNA]</scope>
    <source>
        <strain evidence="5">S2_018_000_R2_106</strain>
    </source>
</reference>
<dbReference type="PANTHER" id="PTHR43046:SF14">
    <property type="entry name" value="MUTT_NUDIX FAMILY PROTEIN"/>
    <property type="match status" value="1"/>
</dbReference>
<dbReference type="GO" id="GO:0016787">
    <property type="term" value="F:hydrolase activity"/>
    <property type="evidence" value="ECO:0007669"/>
    <property type="project" value="UniProtKB-KW"/>
</dbReference>
<dbReference type="InterPro" id="IPR015797">
    <property type="entry name" value="NUDIX_hydrolase-like_dom_sf"/>
</dbReference>
<sequence length="191" mass="22128">MTDTPATPTTKRPAQRRRHRRGGARTTGNANSNPARARLRRNVGLVIVNDEGKVLCGLRAHANGDKAWQLPQGGIEARERPVVAMYRELQEETGLEPHEVEILAERGSWMDYWLPKEWVKGRRFAGQTQKWFCLRYLGEGIPDLSRAKDREFEQLDWLDTTWLEEHVIDFRKKVYVKIFREFAPFLKGVTG</sequence>
<accession>A0A6N4RBX9</accession>
<dbReference type="Gene3D" id="3.90.79.10">
    <property type="entry name" value="Nucleoside Triphosphate Pyrophosphohydrolase"/>
    <property type="match status" value="1"/>
</dbReference>
<dbReference type="PANTHER" id="PTHR43046">
    <property type="entry name" value="GDP-MANNOSE MANNOSYL HYDROLASE"/>
    <property type="match status" value="1"/>
</dbReference>
<dbReference type="InterPro" id="IPR000086">
    <property type="entry name" value="NUDIX_hydrolase_dom"/>
</dbReference>